<dbReference type="Proteomes" id="UP000306441">
    <property type="component" value="Unassembled WGS sequence"/>
</dbReference>
<keyword evidence="2" id="KW-1185">Reference proteome</keyword>
<evidence type="ECO:0000313" key="2">
    <source>
        <dbReference type="Proteomes" id="UP000306441"/>
    </source>
</evidence>
<evidence type="ECO:0000313" key="1">
    <source>
        <dbReference type="EMBL" id="THF56071.1"/>
    </source>
</evidence>
<organism evidence="1 2">
    <name type="scientific">Ollibium composti</name>
    <dbReference type="NCBI Taxonomy" id="2675109"/>
    <lineage>
        <taxon>Bacteria</taxon>
        <taxon>Pseudomonadati</taxon>
        <taxon>Pseudomonadota</taxon>
        <taxon>Alphaproteobacteria</taxon>
        <taxon>Hyphomicrobiales</taxon>
        <taxon>Phyllobacteriaceae</taxon>
        <taxon>Ollibium</taxon>
    </lineage>
</organism>
<comment type="caution">
    <text evidence="1">The sequence shown here is derived from an EMBL/GenBank/DDBJ whole genome shotgun (WGS) entry which is preliminary data.</text>
</comment>
<accession>A0ABY2Q4D2</accession>
<proteinExistence type="predicted"/>
<gene>
    <name evidence="1" type="ORF">E6C48_15875</name>
</gene>
<evidence type="ECO:0008006" key="3">
    <source>
        <dbReference type="Google" id="ProtNLM"/>
    </source>
</evidence>
<dbReference type="EMBL" id="SSNY01000009">
    <property type="protein sequence ID" value="THF56071.1"/>
    <property type="molecule type" value="Genomic_DNA"/>
</dbReference>
<sequence length="84" mass="9363">MKNVTISMDDDLAHLTRIAAAKAGKSVSRYLAEAAREKLMADDAGIAPPRNRQKEALERILAGPKWDVMENGRMPTSEERNARR</sequence>
<reference evidence="1 2" key="1">
    <citation type="submission" date="2019-04" db="EMBL/GenBank/DDBJ databases">
        <title>Mesorhizobium composti sp. nov., isolated from compost.</title>
        <authorList>
            <person name="Lin S.-Y."/>
            <person name="Hameed A."/>
            <person name="Hsieh Y.-T."/>
            <person name="Young C.-C."/>
        </authorList>
    </citation>
    <scope>NUCLEOTIDE SEQUENCE [LARGE SCALE GENOMIC DNA]</scope>
    <source>
        <strain evidence="1 2">CC-YTH430</strain>
    </source>
</reference>
<protein>
    <recommendedName>
        <fullName evidence="3">CopG family transcriptional regulator</fullName>
    </recommendedName>
</protein>
<dbReference type="RefSeq" id="WP_136358948.1">
    <property type="nucleotide sequence ID" value="NZ_SSNY01000009.1"/>
</dbReference>
<name>A0ABY2Q4D2_9HYPH</name>